<proteinExistence type="predicted"/>
<dbReference type="AlphaFoldDB" id="A0A4Z1SXK8"/>
<dbReference type="OrthoDB" id="10253063at2759"/>
<organism evidence="1 2">
    <name type="scientific">Giardia muris</name>
    <dbReference type="NCBI Taxonomy" id="5742"/>
    <lineage>
        <taxon>Eukaryota</taxon>
        <taxon>Metamonada</taxon>
        <taxon>Diplomonadida</taxon>
        <taxon>Hexamitidae</taxon>
        <taxon>Giardiinae</taxon>
        <taxon>Giardia</taxon>
    </lineage>
</organism>
<evidence type="ECO:0000313" key="1">
    <source>
        <dbReference type="EMBL" id="TNJ30260.1"/>
    </source>
</evidence>
<name>A0A4Z1SXK8_GIAMU</name>
<dbReference type="Proteomes" id="UP000315496">
    <property type="component" value="Chromosome 1"/>
</dbReference>
<keyword evidence="2" id="KW-1185">Reference proteome</keyword>
<reference evidence="1 2" key="1">
    <citation type="submission" date="2019-05" db="EMBL/GenBank/DDBJ databases">
        <title>The compact genome of Giardia muris reveals important steps in the evolution of intestinal protozoan parasites.</title>
        <authorList>
            <person name="Xu F."/>
            <person name="Jimenez-Gonzalez A."/>
            <person name="Einarsson E."/>
            <person name="Astvaldsson A."/>
            <person name="Peirasmaki D."/>
            <person name="Eckmann L."/>
            <person name="Andersson J.O."/>
            <person name="Svard S.G."/>
            <person name="Jerlstrom-Hultqvist J."/>
        </authorList>
    </citation>
    <scope>NUCLEOTIDE SEQUENCE [LARGE SCALE GENOMIC DNA]</scope>
    <source>
        <strain evidence="1 2">Roberts-Thomson</strain>
    </source>
</reference>
<evidence type="ECO:0000313" key="2">
    <source>
        <dbReference type="Proteomes" id="UP000315496"/>
    </source>
</evidence>
<dbReference type="EMBL" id="VDLU01000001">
    <property type="protein sequence ID" value="TNJ30260.1"/>
    <property type="molecule type" value="Genomic_DNA"/>
</dbReference>
<comment type="caution">
    <text evidence="1">The sequence shown here is derived from an EMBL/GenBank/DDBJ whole genome shotgun (WGS) entry which is preliminary data.</text>
</comment>
<sequence>MQQLFIISRTSGTTLFKYQPPGHDEEAFCTLGDTTSELRGSQAFTFSPTRTTSVQSVGLTPYVCWSLYLNMQPDEDSSDDVCITTAKELIIIHVTSFNLLVVGVFPLPLAHLTLGVQPSCTKDAYIEHATGLLRILGGTFVASFRVSLTASSTEFRSRYQRFAGVLLELVEEWFGLYVLKWLALQLSEQSPMDEERGASLEAIYLRRVTTIIDAQQRDSGEWYRRSLNQNQGSISTGVVTLANSIFTPARRSTIGSRRKSSITRKTIVEEPTSLEYLPLACYGPDGTAENVMEVWKTNPFYHWVSDLITILDPMLWHSPAASPGRRHAKAVVQYAKQSFTIMVYEGNQPNNVLVLLRHHQSRDEYHLPPWFIQVLYQLEGLLSDPSLKKRC</sequence>
<accession>A0A4Z1SXK8</accession>
<protein>
    <submittedName>
        <fullName evidence="1">Uncharacterized protein</fullName>
    </submittedName>
</protein>
<gene>
    <name evidence="1" type="ORF">GMRT_14201</name>
</gene>
<dbReference type="VEuPathDB" id="GiardiaDB:GMRT_14201"/>